<dbReference type="Pfam" id="PF12679">
    <property type="entry name" value="ABC2_membrane_2"/>
    <property type="match status" value="1"/>
</dbReference>
<feature type="transmembrane region" description="Helical" evidence="1">
    <location>
        <begin position="115"/>
        <end position="145"/>
    </location>
</feature>
<evidence type="ECO:0008006" key="4">
    <source>
        <dbReference type="Google" id="ProtNLM"/>
    </source>
</evidence>
<dbReference type="Proteomes" id="UP000441399">
    <property type="component" value="Unassembled WGS sequence"/>
</dbReference>
<dbReference type="GO" id="GO:0005886">
    <property type="term" value="C:plasma membrane"/>
    <property type="evidence" value="ECO:0007669"/>
    <property type="project" value="UniProtKB-SubCell"/>
</dbReference>
<dbReference type="GO" id="GO:0140359">
    <property type="term" value="F:ABC-type transporter activity"/>
    <property type="evidence" value="ECO:0007669"/>
    <property type="project" value="InterPro"/>
</dbReference>
<accession>A0A5S9PI55</accession>
<dbReference type="AlphaFoldDB" id="A0A5S9PI55"/>
<feature type="transmembrane region" description="Helical" evidence="1">
    <location>
        <begin position="188"/>
        <end position="208"/>
    </location>
</feature>
<feature type="transmembrane region" description="Helical" evidence="1">
    <location>
        <begin position="237"/>
        <end position="256"/>
    </location>
</feature>
<keyword evidence="1" id="KW-0472">Membrane</keyword>
<evidence type="ECO:0000313" key="2">
    <source>
        <dbReference type="EMBL" id="CAA0103855.1"/>
    </source>
</evidence>
<feature type="transmembrane region" description="Helical" evidence="1">
    <location>
        <begin position="71"/>
        <end position="94"/>
    </location>
</feature>
<keyword evidence="3" id="KW-1185">Reference proteome</keyword>
<name>A0A5S9PI55_9GAMM</name>
<proteinExistence type="predicted"/>
<organism evidence="2 3">
    <name type="scientific">BD1-7 clade bacterium</name>
    <dbReference type="NCBI Taxonomy" id="2029982"/>
    <lineage>
        <taxon>Bacteria</taxon>
        <taxon>Pseudomonadati</taxon>
        <taxon>Pseudomonadota</taxon>
        <taxon>Gammaproteobacteria</taxon>
        <taxon>Cellvibrionales</taxon>
        <taxon>Spongiibacteraceae</taxon>
        <taxon>BD1-7 clade</taxon>
    </lineage>
</organism>
<keyword evidence="1" id="KW-1133">Transmembrane helix</keyword>
<gene>
    <name evidence="2" type="ORF">OPDIPICF_04577</name>
</gene>
<feature type="transmembrane region" description="Helical" evidence="1">
    <location>
        <begin position="30"/>
        <end position="51"/>
    </location>
</feature>
<evidence type="ECO:0000256" key="1">
    <source>
        <dbReference type="SAM" id="Phobius"/>
    </source>
</evidence>
<feature type="transmembrane region" description="Helical" evidence="1">
    <location>
        <begin position="151"/>
        <end position="176"/>
    </location>
</feature>
<dbReference type="OrthoDB" id="6398332at2"/>
<sequence>MQISSPNPLMHVSVLTRLEFTRLFTLKQGWLYLTSFIVFWLLLLRFGILSVSEFVIQNGQQGFDWVEHVGGTYFVFCLFIFPLLSIFTGANQTCSDKQRGTLRFLALRSSRDSIFFGRFIAQWLISGVLILFSLVSTVVMASVWYGGSFDALMQLSLLALQVWIAVLPFLGLMACLSIKMSSSRQATVLGALIWVLASGIIAGVSHYFPALSVLEYLVPGLQFDQLKELEGLSKFNLAYIPLLQTLVFLAIGRWLMKGAEL</sequence>
<dbReference type="EMBL" id="CACSIO010000011">
    <property type="protein sequence ID" value="CAA0103855.1"/>
    <property type="molecule type" value="Genomic_DNA"/>
</dbReference>
<evidence type="ECO:0000313" key="3">
    <source>
        <dbReference type="Proteomes" id="UP000441399"/>
    </source>
</evidence>
<reference evidence="2 3" key="1">
    <citation type="submission" date="2019-11" db="EMBL/GenBank/DDBJ databases">
        <authorList>
            <person name="Holert J."/>
        </authorList>
    </citation>
    <scope>NUCLEOTIDE SEQUENCE [LARGE SCALE GENOMIC DNA]</scope>
    <source>
        <strain evidence="2">SB11_3</strain>
    </source>
</reference>
<keyword evidence="1" id="KW-0812">Transmembrane</keyword>
<protein>
    <recommendedName>
        <fullName evidence="4">ABC-2 type transporter domain-containing protein</fullName>
    </recommendedName>
</protein>
<dbReference type="PANTHER" id="PTHR43471">
    <property type="entry name" value="ABC TRANSPORTER PERMEASE"/>
    <property type="match status" value="1"/>
</dbReference>